<evidence type="ECO:0000256" key="16">
    <source>
        <dbReference type="ARBA" id="ARBA00023145"/>
    </source>
</evidence>
<evidence type="ECO:0000256" key="11">
    <source>
        <dbReference type="ARBA" id="ARBA00022801"/>
    </source>
</evidence>
<evidence type="ECO:0000256" key="1">
    <source>
        <dbReference type="ARBA" id="ARBA00004240"/>
    </source>
</evidence>
<protein>
    <recommendedName>
        <fullName evidence="5">Carboxypeptidase Q</fullName>
    </recommendedName>
    <alternativeName>
        <fullName evidence="20">Plasma glutamate carboxypeptidase</fullName>
    </alternativeName>
</protein>
<keyword evidence="8" id="KW-0645">Protease</keyword>
<comment type="subcellular location">
    <subcellularLocation>
        <location evidence="1">Endoplasmic reticulum</location>
    </subcellularLocation>
    <subcellularLocation>
        <location evidence="3">Golgi apparatus</location>
    </subcellularLocation>
    <subcellularLocation>
        <location evidence="2">Lysosome</location>
    </subcellularLocation>
    <subcellularLocation>
        <location evidence="4">Secreted</location>
    </subcellularLocation>
</comment>
<dbReference type="PANTHER" id="PTHR12053:SF3">
    <property type="entry name" value="CARBOXYPEPTIDASE Q"/>
    <property type="match status" value="1"/>
</dbReference>
<sequence length="444" mass="47515">MKIHQLLLGLSLSGLFPALAATPALNQDLAFELVASLTTEVGPRIAGSDAERRAADWAVRHFKALGYDKVWTESFDMPGWTRGQASLEVMSPFPQPLVLTSLGGSIGTPAQGITADLVMFDSIEALQQANKAQVEGKIVFINKAMQKDKSGSFYGQVVAARARGAVEAAKLGAKAVVIRSVGTSNNRFAHTGTMKYDPEVQAIPAVAVSVPDALNLARMLEKTDKLTLKLQMNNQLEAAKSQNVIAEITGSEQPDEIVLIGAHLDSWDQGTGALDDGAGVGLVMATGALLKQQQRPKRTVRVVLYGNEEGGLLGARAYAAAHQQELAKHVMAAESDFGAGKIWKLESRFGENAQSFAQQMQQKMAHLGIELGGNETHGGPDVSVLVPAGVPVVGLMQDGTDYFDYHHTPNDTLDKVDPQALKQNLQAWLLMTDTVANSTVDLRK</sequence>
<evidence type="ECO:0000256" key="13">
    <source>
        <dbReference type="ARBA" id="ARBA00022833"/>
    </source>
</evidence>
<proteinExistence type="predicted"/>
<evidence type="ECO:0000256" key="8">
    <source>
        <dbReference type="ARBA" id="ARBA00022670"/>
    </source>
</evidence>
<evidence type="ECO:0000256" key="12">
    <source>
        <dbReference type="ARBA" id="ARBA00022824"/>
    </source>
</evidence>
<dbReference type="RefSeq" id="WP_377333497.1">
    <property type="nucleotide sequence ID" value="NZ_JBHSGB010000009.1"/>
</dbReference>
<dbReference type="Pfam" id="PF04389">
    <property type="entry name" value="Peptidase_M28"/>
    <property type="match status" value="1"/>
</dbReference>
<comment type="caution">
    <text evidence="23">The sequence shown here is derived from an EMBL/GenBank/DDBJ whole genome shotgun (WGS) entry which is preliminary data.</text>
</comment>
<evidence type="ECO:0000256" key="9">
    <source>
        <dbReference type="ARBA" id="ARBA00022723"/>
    </source>
</evidence>
<evidence type="ECO:0000256" key="2">
    <source>
        <dbReference type="ARBA" id="ARBA00004371"/>
    </source>
</evidence>
<keyword evidence="13" id="KW-0862">Zinc</keyword>
<accession>A0ABV9JLK9</accession>
<keyword evidence="7" id="KW-0121">Carboxypeptidase</keyword>
<keyword evidence="17" id="KW-0325">Glycoprotein</keyword>
<evidence type="ECO:0000256" key="10">
    <source>
        <dbReference type="ARBA" id="ARBA00022729"/>
    </source>
</evidence>
<keyword evidence="10 21" id="KW-0732">Signal</keyword>
<comment type="subunit">
    <text evidence="19">Homodimer. The monomeric form is inactive while the homodimer is active.</text>
</comment>
<dbReference type="EMBL" id="JBHSGB010000009">
    <property type="protein sequence ID" value="MFC4655137.1"/>
    <property type="molecule type" value="Genomic_DNA"/>
</dbReference>
<keyword evidence="18" id="KW-0458">Lysosome</keyword>
<keyword evidence="16" id="KW-0865">Zymogen</keyword>
<keyword evidence="11" id="KW-0378">Hydrolase</keyword>
<dbReference type="PANTHER" id="PTHR12053">
    <property type="entry name" value="PROTEASE FAMILY M28 PLASMA GLUTAMATE CARBOXYPEPTIDASE-RELATED"/>
    <property type="match status" value="1"/>
</dbReference>
<evidence type="ECO:0000256" key="3">
    <source>
        <dbReference type="ARBA" id="ARBA00004555"/>
    </source>
</evidence>
<evidence type="ECO:0000256" key="19">
    <source>
        <dbReference type="ARBA" id="ARBA00025833"/>
    </source>
</evidence>
<reference evidence="24" key="1">
    <citation type="journal article" date="2019" name="Int. J. Syst. Evol. Microbiol.">
        <title>The Global Catalogue of Microorganisms (GCM) 10K type strain sequencing project: providing services to taxonomists for standard genome sequencing and annotation.</title>
        <authorList>
            <consortium name="The Broad Institute Genomics Platform"/>
            <consortium name="The Broad Institute Genome Sequencing Center for Infectious Disease"/>
            <person name="Wu L."/>
            <person name="Ma J."/>
        </authorList>
    </citation>
    <scope>NUCLEOTIDE SEQUENCE [LARGE SCALE GENOMIC DNA]</scope>
    <source>
        <strain evidence="24">DT28</strain>
    </source>
</reference>
<evidence type="ECO:0000256" key="5">
    <source>
        <dbReference type="ARBA" id="ARBA00014116"/>
    </source>
</evidence>
<dbReference type="SUPFAM" id="SSF53187">
    <property type="entry name" value="Zn-dependent exopeptidases"/>
    <property type="match status" value="1"/>
</dbReference>
<gene>
    <name evidence="23" type="ORF">ACFO3I_08945</name>
</gene>
<dbReference type="InterPro" id="IPR039866">
    <property type="entry name" value="CPQ"/>
</dbReference>
<evidence type="ECO:0000256" key="21">
    <source>
        <dbReference type="SAM" id="SignalP"/>
    </source>
</evidence>
<feature type="chain" id="PRO_5047185550" description="Carboxypeptidase Q" evidence="21">
    <location>
        <begin position="21"/>
        <end position="444"/>
    </location>
</feature>
<dbReference type="InterPro" id="IPR007484">
    <property type="entry name" value="Peptidase_M28"/>
</dbReference>
<evidence type="ECO:0000256" key="6">
    <source>
        <dbReference type="ARBA" id="ARBA00022525"/>
    </source>
</evidence>
<evidence type="ECO:0000256" key="7">
    <source>
        <dbReference type="ARBA" id="ARBA00022645"/>
    </source>
</evidence>
<dbReference type="Proteomes" id="UP001595962">
    <property type="component" value="Unassembled WGS sequence"/>
</dbReference>
<dbReference type="InterPro" id="IPR046450">
    <property type="entry name" value="PA_dom_sf"/>
</dbReference>
<keyword evidence="9" id="KW-0479">Metal-binding</keyword>
<evidence type="ECO:0000256" key="14">
    <source>
        <dbReference type="ARBA" id="ARBA00023034"/>
    </source>
</evidence>
<evidence type="ECO:0000256" key="4">
    <source>
        <dbReference type="ARBA" id="ARBA00004613"/>
    </source>
</evidence>
<evidence type="ECO:0000313" key="23">
    <source>
        <dbReference type="EMBL" id="MFC4655137.1"/>
    </source>
</evidence>
<evidence type="ECO:0000313" key="24">
    <source>
        <dbReference type="Proteomes" id="UP001595962"/>
    </source>
</evidence>
<dbReference type="SUPFAM" id="SSF52025">
    <property type="entry name" value="PA domain"/>
    <property type="match status" value="1"/>
</dbReference>
<evidence type="ECO:0000256" key="18">
    <source>
        <dbReference type="ARBA" id="ARBA00023228"/>
    </source>
</evidence>
<name>A0ABV9JLK9_9GAMM</name>
<feature type="domain" description="Peptidase M28" evidence="22">
    <location>
        <begin position="243"/>
        <end position="429"/>
    </location>
</feature>
<keyword evidence="15" id="KW-0482">Metalloprotease</keyword>
<evidence type="ECO:0000256" key="20">
    <source>
        <dbReference type="ARBA" id="ARBA00033328"/>
    </source>
</evidence>
<dbReference type="Gene3D" id="3.50.30.30">
    <property type="match status" value="1"/>
</dbReference>
<evidence type="ECO:0000256" key="15">
    <source>
        <dbReference type="ARBA" id="ARBA00023049"/>
    </source>
</evidence>
<evidence type="ECO:0000259" key="22">
    <source>
        <dbReference type="Pfam" id="PF04389"/>
    </source>
</evidence>
<feature type="signal peptide" evidence="21">
    <location>
        <begin position="1"/>
        <end position="20"/>
    </location>
</feature>
<dbReference type="Gene3D" id="3.40.630.10">
    <property type="entry name" value="Zn peptidases"/>
    <property type="match status" value="1"/>
</dbReference>
<keyword evidence="6" id="KW-0964">Secreted</keyword>
<keyword evidence="14" id="KW-0333">Golgi apparatus</keyword>
<evidence type="ECO:0000256" key="17">
    <source>
        <dbReference type="ARBA" id="ARBA00023180"/>
    </source>
</evidence>
<keyword evidence="12" id="KW-0256">Endoplasmic reticulum</keyword>
<organism evidence="23 24">
    <name type="scientific">Rheinheimera marina</name>
    <dbReference type="NCBI Taxonomy" id="1774958"/>
    <lineage>
        <taxon>Bacteria</taxon>
        <taxon>Pseudomonadati</taxon>
        <taxon>Pseudomonadota</taxon>
        <taxon>Gammaproteobacteria</taxon>
        <taxon>Chromatiales</taxon>
        <taxon>Chromatiaceae</taxon>
        <taxon>Rheinheimera</taxon>
    </lineage>
</organism>
<keyword evidence="24" id="KW-1185">Reference proteome</keyword>